<dbReference type="Gene3D" id="2.60.120.620">
    <property type="entry name" value="q2cbj1_9rhob like domain"/>
    <property type="match status" value="1"/>
</dbReference>
<proteinExistence type="predicted"/>
<keyword evidence="3" id="KW-1185">Reference proteome</keyword>
<dbReference type="InterPro" id="IPR008775">
    <property type="entry name" value="Phytyl_CoA_dOase-like"/>
</dbReference>
<sequence length="175" mass="19820">MTLTTREIDRYQRDGFLKVPQVLSPAEVSSFLDEARAMLHRHDRLHWPSEQGLVMDWGADAEIMSTVMRGLTLHPVITSVAEQLAGRPLRLFKSELLRKACTGSATTPPRADGPHGPRQRDRHPTDLAGHRLHGRRRAVRPPQALRRRDDRRALPTPDDPGSEPPLSGDRFPRLR</sequence>
<gene>
    <name evidence="2" type="ORF">CMC5_062740</name>
</gene>
<evidence type="ECO:0000313" key="2">
    <source>
        <dbReference type="EMBL" id="AKT42051.1"/>
    </source>
</evidence>
<feature type="compositionally biased region" description="Basic and acidic residues" evidence="1">
    <location>
        <begin position="112"/>
        <end position="129"/>
    </location>
</feature>
<dbReference type="Proteomes" id="UP000067626">
    <property type="component" value="Chromosome"/>
</dbReference>
<dbReference type="Pfam" id="PF05721">
    <property type="entry name" value="PhyH"/>
    <property type="match status" value="1"/>
</dbReference>
<organism evidence="2 3">
    <name type="scientific">Chondromyces crocatus</name>
    <dbReference type="NCBI Taxonomy" id="52"/>
    <lineage>
        <taxon>Bacteria</taxon>
        <taxon>Pseudomonadati</taxon>
        <taxon>Myxococcota</taxon>
        <taxon>Polyangia</taxon>
        <taxon>Polyangiales</taxon>
        <taxon>Polyangiaceae</taxon>
        <taxon>Chondromyces</taxon>
    </lineage>
</organism>
<dbReference type="STRING" id="52.CMC5_062740"/>
<dbReference type="SUPFAM" id="SSF51197">
    <property type="entry name" value="Clavaminate synthase-like"/>
    <property type="match status" value="1"/>
</dbReference>
<reference evidence="2 3" key="1">
    <citation type="submission" date="2015-07" db="EMBL/GenBank/DDBJ databases">
        <title>Genome analysis of myxobacterium Chondromyces crocatus Cm c5 reveals a high potential for natural compound synthesis and the genetic basis for the loss of fruiting body formation.</title>
        <authorList>
            <person name="Zaburannyi N."/>
            <person name="Bunk B."/>
            <person name="Maier J."/>
            <person name="Overmann J."/>
            <person name="Mueller R."/>
        </authorList>
    </citation>
    <scope>NUCLEOTIDE SEQUENCE [LARGE SCALE GENOMIC DNA]</scope>
    <source>
        <strain evidence="2 3">Cm c5</strain>
    </source>
</reference>
<accession>A0A0K1EMK0</accession>
<feature type="region of interest" description="Disordered" evidence="1">
    <location>
        <begin position="102"/>
        <end position="175"/>
    </location>
</feature>
<dbReference type="GO" id="GO:0016706">
    <property type="term" value="F:2-oxoglutarate-dependent dioxygenase activity"/>
    <property type="evidence" value="ECO:0007669"/>
    <property type="project" value="UniProtKB-ARBA"/>
</dbReference>
<evidence type="ECO:0000313" key="3">
    <source>
        <dbReference type="Proteomes" id="UP000067626"/>
    </source>
</evidence>
<evidence type="ECO:0008006" key="4">
    <source>
        <dbReference type="Google" id="ProtNLM"/>
    </source>
</evidence>
<dbReference type="EMBL" id="CP012159">
    <property type="protein sequence ID" value="AKT42051.1"/>
    <property type="molecule type" value="Genomic_DNA"/>
</dbReference>
<dbReference type="KEGG" id="ccro:CMC5_062740"/>
<dbReference type="AlphaFoldDB" id="A0A0K1EMK0"/>
<dbReference type="OrthoDB" id="9791262at2"/>
<feature type="compositionally biased region" description="Basic residues" evidence="1">
    <location>
        <begin position="130"/>
        <end position="139"/>
    </location>
</feature>
<protein>
    <recommendedName>
        <fullName evidence="4">Phytanoyl-CoA dioxygenase</fullName>
    </recommendedName>
</protein>
<name>A0A0K1EMK0_CHOCO</name>
<evidence type="ECO:0000256" key="1">
    <source>
        <dbReference type="SAM" id="MobiDB-lite"/>
    </source>
</evidence>
<dbReference type="RefSeq" id="WP_050433735.1">
    <property type="nucleotide sequence ID" value="NZ_CP012159.1"/>
</dbReference>